<dbReference type="AlphaFoldDB" id="A0A9J6A153"/>
<dbReference type="PANTHER" id="PTHR48047">
    <property type="entry name" value="GLYCOSYLTRANSFERASE"/>
    <property type="match status" value="1"/>
</dbReference>
<reference evidence="3 4" key="1">
    <citation type="submission" date="2020-09" db="EMBL/GenBank/DDBJ databases">
        <title>De no assembly of potato wild relative species, Solanum commersonii.</title>
        <authorList>
            <person name="Cho K."/>
        </authorList>
    </citation>
    <scope>NUCLEOTIDE SEQUENCE [LARGE SCALE GENOMIC DNA]</scope>
    <source>
        <strain evidence="3">LZ3.2</strain>
        <tissue evidence="3">Leaf</tissue>
    </source>
</reference>
<gene>
    <name evidence="3" type="ORF">H5410_018158</name>
</gene>
<name>A0A9J6A153_SOLCO</name>
<dbReference type="GO" id="GO:0035251">
    <property type="term" value="F:UDP-glucosyltransferase activity"/>
    <property type="evidence" value="ECO:0007669"/>
    <property type="project" value="TreeGrafter"/>
</dbReference>
<evidence type="ECO:0000256" key="2">
    <source>
        <dbReference type="ARBA" id="ARBA00022679"/>
    </source>
</evidence>
<evidence type="ECO:0008006" key="5">
    <source>
        <dbReference type="Google" id="ProtNLM"/>
    </source>
</evidence>
<organism evidence="3 4">
    <name type="scientific">Solanum commersonii</name>
    <name type="common">Commerson's wild potato</name>
    <name type="synonym">Commerson's nightshade</name>
    <dbReference type="NCBI Taxonomy" id="4109"/>
    <lineage>
        <taxon>Eukaryota</taxon>
        <taxon>Viridiplantae</taxon>
        <taxon>Streptophyta</taxon>
        <taxon>Embryophyta</taxon>
        <taxon>Tracheophyta</taxon>
        <taxon>Spermatophyta</taxon>
        <taxon>Magnoliopsida</taxon>
        <taxon>eudicotyledons</taxon>
        <taxon>Gunneridae</taxon>
        <taxon>Pentapetalae</taxon>
        <taxon>asterids</taxon>
        <taxon>lamiids</taxon>
        <taxon>Solanales</taxon>
        <taxon>Solanaceae</taxon>
        <taxon>Solanoideae</taxon>
        <taxon>Solaneae</taxon>
        <taxon>Solanum</taxon>
    </lineage>
</organism>
<dbReference type="InterPro" id="IPR002213">
    <property type="entry name" value="UDP_glucos_trans"/>
</dbReference>
<dbReference type="CDD" id="cd03784">
    <property type="entry name" value="GT1_Gtf-like"/>
    <property type="match status" value="2"/>
</dbReference>
<comment type="caution">
    <text evidence="3">The sequence shown here is derived from an EMBL/GenBank/DDBJ whole genome shotgun (WGS) entry which is preliminary data.</text>
</comment>
<sequence length="801" mass="90910">MDNLVMERVASPPHFVIFPFMSHGHTIPLLHLATLLRHRFITVTIFSTPVNAPSIRDFLQDTSISVIELPFPKDVHDIPPNVENTEKLPSMSYFYPFARATKLMQPLFEQALSALQHPPTCVISDGFLGWTQESAEKFGIPRYFFYGMSVFATTICQLIGIERPHAETISADESFTFSSFPWLKFTTNDFQPPFGDIEPKGPAVDFMIEQRISITKSRGMITNSFYELEPRFADYFNQHLGPKSWCVGPLCLTKRPIKAALSQTDETWRQWLNNKLTEKQPVLYIAFGTQADISAEQIQEIAKGLELSNTFFLWVTRQNVLEHLAGLEERVKNRALIVKEWVDQNQVLNHKSIKGFLSHCGWNSILESICAKVPILALPFMAEQHVNARMVTEEIGVGLRIMPRNGSVRGFVEAEEVEKMVRELMEGEKGEMVRKKVKELGENAEEAMNEDVHDIPPNVEKLPSMSYFYPFAIATKLMQPLFEQALAALQHSPTCQKKIGVPMYFSGICVFATTIGQLLGIERAEAISADESFTFPGFPWLKFTRNDFPPPFGDLEPKGPAVDFWIELGISIAKSRGMITNSFYEPEPRFADYFNQHLGQKSCCETWMQWLNNKLTEKQPVLYVAFGTQADISAEQIQEIAKGLELSNTFFLWVIRQNVIEHLAGLEEKVNNRALIVKEWVDQNQVLNHKSIKGFLSHCGWNSILESICAKVPILALPFMAEQHVNARIVTEEIGVGLRIMPRNGSVRGFVEAEEVEKMVRELMEGEKGEMVRKKVKELGENAEEAMKEGGLILVHSRPPY</sequence>
<dbReference type="SUPFAM" id="SSF53756">
    <property type="entry name" value="UDP-Glycosyltransferase/glycogen phosphorylase"/>
    <property type="match status" value="2"/>
</dbReference>
<keyword evidence="2" id="KW-0808">Transferase</keyword>
<dbReference type="PANTHER" id="PTHR48047:SF227">
    <property type="entry name" value="GLYCOSYLTRANSFERASE"/>
    <property type="match status" value="1"/>
</dbReference>
<dbReference type="FunFam" id="3.40.50.2000:FF:000107">
    <property type="entry name" value="Glycosyltransferase"/>
    <property type="match status" value="2"/>
</dbReference>
<dbReference type="Gene3D" id="3.40.50.2000">
    <property type="entry name" value="Glycogen Phosphorylase B"/>
    <property type="match status" value="4"/>
</dbReference>
<accession>A0A9J6A153</accession>
<dbReference type="PROSITE" id="PS00375">
    <property type="entry name" value="UDPGT"/>
    <property type="match status" value="2"/>
</dbReference>
<dbReference type="InterPro" id="IPR035595">
    <property type="entry name" value="UDP_glycos_trans_CS"/>
</dbReference>
<evidence type="ECO:0000313" key="3">
    <source>
        <dbReference type="EMBL" id="KAG5618334.1"/>
    </source>
</evidence>
<keyword evidence="4" id="KW-1185">Reference proteome</keyword>
<dbReference type="Pfam" id="PF00201">
    <property type="entry name" value="UDPGT"/>
    <property type="match status" value="2"/>
</dbReference>
<evidence type="ECO:0000313" key="4">
    <source>
        <dbReference type="Proteomes" id="UP000824120"/>
    </source>
</evidence>
<dbReference type="OrthoDB" id="5835829at2759"/>
<dbReference type="EMBL" id="JACXVP010000003">
    <property type="protein sequence ID" value="KAG5618334.1"/>
    <property type="molecule type" value="Genomic_DNA"/>
</dbReference>
<dbReference type="Proteomes" id="UP000824120">
    <property type="component" value="Chromosome 3"/>
</dbReference>
<comment type="similarity">
    <text evidence="1">Belongs to the UDP-glycosyltransferase family.</text>
</comment>
<protein>
    <recommendedName>
        <fullName evidence="5">UDP-glycosyltransferases domain-containing protein</fullName>
    </recommendedName>
</protein>
<proteinExistence type="inferred from homology"/>
<evidence type="ECO:0000256" key="1">
    <source>
        <dbReference type="ARBA" id="ARBA00009995"/>
    </source>
</evidence>